<dbReference type="PROSITE" id="PS50082">
    <property type="entry name" value="WD_REPEATS_2"/>
    <property type="match status" value="1"/>
</dbReference>
<feature type="repeat" description="WD" evidence="3">
    <location>
        <begin position="17"/>
        <end position="39"/>
    </location>
</feature>
<dbReference type="GO" id="GO:0010992">
    <property type="term" value="P:ubiquitin recycling"/>
    <property type="evidence" value="ECO:0007669"/>
    <property type="project" value="TreeGrafter"/>
</dbReference>
<dbReference type="SUPFAM" id="SSF50978">
    <property type="entry name" value="WD40 repeat-like"/>
    <property type="match status" value="1"/>
</dbReference>
<reference evidence="5" key="2">
    <citation type="submission" date="2025-09" db="UniProtKB">
        <authorList>
            <consortium name="Ensembl"/>
        </authorList>
    </citation>
    <scope>IDENTIFICATION</scope>
</reference>
<organism evidence="5 6">
    <name type="scientific">Amazona collaria</name>
    <name type="common">yellow-billed parrot</name>
    <dbReference type="NCBI Taxonomy" id="241587"/>
    <lineage>
        <taxon>Eukaryota</taxon>
        <taxon>Metazoa</taxon>
        <taxon>Chordata</taxon>
        <taxon>Craniata</taxon>
        <taxon>Vertebrata</taxon>
        <taxon>Euteleostomi</taxon>
        <taxon>Archelosauria</taxon>
        <taxon>Archosauria</taxon>
        <taxon>Dinosauria</taxon>
        <taxon>Saurischia</taxon>
        <taxon>Theropoda</taxon>
        <taxon>Coelurosauria</taxon>
        <taxon>Aves</taxon>
        <taxon>Neognathae</taxon>
        <taxon>Neoaves</taxon>
        <taxon>Telluraves</taxon>
        <taxon>Australaves</taxon>
        <taxon>Psittaciformes</taxon>
        <taxon>Psittacidae</taxon>
        <taxon>Amazona</taxon>
    </lineage>
</organism>
<proteinExistence type="predicted"/>
<evidence type="ECO:0000256" key="1">
    <source>
        <dbReference type="ARBA" id="ARBA00022574"/>
    </source>
</evidence>
<dbReference type="InterPro" id="IPR015943">
    <property type="entry name" value="WD40/YVTN_repeat-like_dom_sf"/>
</dbReference>
<evidence type="ECO:0000256" key="2">
    <source>
        <dbReference type="ARBA" id="ARBA00022737"/>
    </source>
</evidence>
<feature type="signal peptide" evidence="4">
    <location>
        <begin position="1"/>
        <end position="20"/>
    </location>
</feature>
<feature type="chain" id="PRO_5034829537" evidence="4">
    <location>
        <begin position="21"/>
        <end position="61"/>
    </location>
</feature>
<dbReference type="InterPro" id="IPR036322">
    <property type="entry name" value="WD40_repeat_dom_sf"/>
</dbReference>
<keyword evidence="1 3" id="KW-0853">WD repeat</keyword>
<dbReference type="PANTHER" id="PTHR19849:SF5">
    <property type="entry name" value="RIBOSOMAL RNA-PROCESSING PROTEIN 8"/>
    <property type="match status" value="1"/>
</dbReference>
<accession>A0A8B9FI35</accession>
<dbReference type="GO" id="GO:0043161">
    <property type="term" value="P:proteasome-mediated ubiquitin-dependent protein catabolic process"/>
    <property type="evidence" value="ECO:0007669"/>
    <property type="project" value="TreeGrafter"/>
</dbReference>
<reference evidence="5" key="1">
    <citation type="submission" date="2025-08" db="UniProtKB">
        <authorList>
            <consortium name="Ensembl"/>
        </authorList>
    </citation>
    <scope>IDENTIFICATION</scope>
</reference>
<protein>
    <submittedName>
        <fullName evidence="5">Uncharacterized protein</fullName>
    </submittedName>
</protein>
<name>A0A8B9FI35_9PSIT</name>
<dbReference type="Pfam" id="PF00400">
    <property type="entry name" value="WD40"/>
    <property type="match status" value="2"/>
</dbReference>
<dbReference type="AlphaFoldDB" id="A0A8B9FI35"/>
<dbReference type="Ensembl" id="ENSACOT00000008381.1">
    <property type="protein sequence ID" value="ENSACOP00000008097.1"/>
    <property type="gene ID" value="ENSACOG00000005675.1"/>
</dbReference>
<evidence type="ECO:0000313" key="6">
    <source>
        <dbReference type="Proteomes" id="UP000694522"/>
    </source>
</evidence>
<evidence type="ECO:0000256" key="4">
    <source>
        <dbReference type="SAM" id="SignalP"/>
    </source>
</evidence>
<keyword evidence="4" id="KW-0732">Signal</keyword>
<dbReference type="InterPro" id="IPR001680">
    <property type="entry name" value="WD40_rpt"/>
</dbReference>
<dbReference type="PANTHER" id="PTHR19849">
    <property type="entry name" value="PHOSPHOLIPASE A-2-ACTIVATING PROTEIN"/>
    <property type="match status" value="1"/>
</dbReference>
<sequence length="61" mass="6749">MTLKLFPSLVGSMICPVVSGAYDYTVKVWDPESESCTHTLQGHTNRVYSLQVTPWSPCPSC</sequence>
<dbReference type="GO" id="GO:0005634">
    <property type="term" value="C:nucleus"/>
    <property type="evidence" value="ECO:0007669"/>
    <property type="project" value="TreeGrafter"/>
</dbReference>
<dbReference type="GO" id="GO:0043130">
    <property type="term" value="F:ubiquitin binding"/>
    <property type="evidence" value="ECO:0007669"/>
    <property type="project" value="TreeGrafter"/>
</dbReference>
<evidence type="ECO:0000313" key="5">
    <source>
        <dbReference type="Ensembl" id="ENSACOP00000008097.1"/>
    </source>
</evidence>
<evidence type="ECO:0000256" key="3">
    <source>
        <dbReference type="PROSITE-ProRule" id="PRU00221"/>
    </source>
</evidence>
<dbReference type="Proteomes" id="UP000694522">
    <property type="component" value="Unplaced"/>
</dbReference>
<keyword evidence="6" id="KW-1185">Reference proteome</keyword>
<keyword evidence="2" id="KW-0677">Repeat</keyword>
<dbReference type="GO" id="GO:0005737">
    <property type="term" value="C:cytoplasm"/>
    <property type="evidence" value="ECO:0007669"/>
    <property type="project" value="TreeGrafter"/>
</dbReference>
<dbReference type="Gene3D" id="2.130.10.10">
    <property type="entry name" value="YVTN repeat-like/Quinoprotein amine dehydrogenase"/>
    <property type="match status" value="1"/>
</dbReference>